<accession>A0A4Q4MMN4</accession>
<gene>
    <name evidence="1" type="ORF">AA0117_g13329</name>
</gene>
<dbReference type="EMBL" id="PDXD01000228">
    <property type="protein sequence ID" value="RYN54203.1"/>
    <property type="molecule type" value="Genomic_DNA"/>
</dbReference>
<evidence type="ECO:0000313" key="2">
    <source>
        <dbReference type="Proteomes" id="UP000291422"/>
    </source>
</evidence>
<protein>
    <submittedName>
        <fullName evidence="1">Uncharacterized protein</fullName>
    </submittedName>
</protein>
<comment type="caution">
    <text evidence="1">The sequence shown here is derived from an EMBL/GenBank/DDBJ whole genome shotgun (WGS) entry which is preliminary data.</text>
</comment>
<organism evidence="1 2">
    <name type="scientific">Alternaria alternata</name>
    <name type="common">Alternaria rot fungus</name>
    <name type="synonym">Torula alternata</name>
    <dbReference type="NCBI Taxonomy" id="5599"/>
    <lineage>
        <taxon>Eukaryota</taxon>
        <taxon>Fungi</taxon>
        <taxon>Dikarya</taxon>
        <taxon>Ascomycota</taxon>
        <taxon>Pezizomycotina</taxon>
        <taxon>Dothideomycetes</taxon>
        <taxon>Pleosporomycetidae</taxon>
        <taxon>Pleosporales</taxon>
        <taxon>Pleosporineae</taxon>
        <taxon>Pleosporaceae</taxon>
        <taxon>Alternaria</taxon>
        <taxon>Alternaria sect. Alternaria</taxon>
        <taxon>Alternaria alternata complex</taxon>
    </lineage>
</organism>
<reference evidence="2" key="1">
    <citation type="journal article" date="2019" name="bioRxiv">
        <title>Genomics, evolutionary history and diagnostics of the Alternaria alternata species group including apple and Asian pear pathotypes.</title>
        <authorList>
            <person name="Armitage A.D."/>
            <person name="Cockerton H.M."/>
            <person name="Sreenivasaprasad S."/>
            <person name="Woodhall J.W."/>
            <person name="Lane C.R."/>
            <person name="Harrison R.J."/>
            <person name="Clarkson J.P."/>
        </authorList>
    </citation>
    <scope>NUCLEOTIDE SEQUENCE [LARGE SCALE GENOMIC DNA]</scope>
    <source>
        <strain evidence="2">FERA 1177</strain>
    </source>
</reference>
<dbReference type="AlphaFoldDB" id="A0A4Q4MMN4"/>
<dbReference type="Proteomes" id="UP000291422">
    <property type="component" value="Unassembled WGS sequence"/>
</dbReference>
<evidence type="ECO:0000313" key="1">
    <source>
        <dbReference type="EMBL" id="RYN54203.1"/>
    </source>
</evidence>
<sequence>MFGGPSVMGEKKDEEKKNGVLLISKKFFGVASCGL</sequence>
<name>A0A4Q4MMN4_ALTAL</name>
<proteinExistence type="predicted"/>